<name>A0A5B8K2L5_9MOLU</name>
<dbReference type="NCBIfam" id="TIGR00274">
    <property type="entry name" value="N-acetylmuramic acid 6-phosphate etherase"/>
    <property type="match status" value="1"/>
</dbReference>
<evidence type="ECO:0000259" key="3">
    <source>
        <dbReference type="PROSITE" id="PS51464"/>
    </source>
</evidence>
<dbReference type="PANTHER" id="PTHR10088:SF4">
    <property type="entry name" value="GLUCOKINASE REGULATORY PROTEIN"/>
    <property type="match status" value="1"/>
</dbReference>
<dbReference type="PANTHER" id="PTHR10088">
    <property type="entry name" value="GLUCOKINASE REGULATORY PROTEIN"/>
    <property type="match status" value="1"/>
</dbReference>
<dbReference type="Pfam" id="PF22645">
    <property type="entry name" value="GKRP_SIS_N"/>
    <property type="match status" value="1"/>
</dbReference>
<proteinExistence type="predicted"/>
<sequence>MNEISKLDTEQRNPRTTNLSKISTVEIVEKFNYEDSLVPPLVLKHKEQIAQIIEIAHKQLKEFDGRIVYIGAGTSGRIGILDASEIYPTFGVKNKVIGLIAGGLDAIITPQEGSEDNREQAIIDLKNINLSKNDILIGLTASGRTPYVVSGLEYAKKIGAKTAFICNSINSPTSKWVDVAVEIETGAETITGSTRLKAGTSQKLVCNMISSSVMIKLGYVEENFMINVVPSNQKLRERCINMIMQITKKERDFVEEIFKVANNVKISILMIENNFTYEQAKKEYEKIYGSRN</sequence>
<dbReference type="GO" id="GO:0009254">
    <property type="term" value="P:peptidoglycan turnover"/>
    <property type="evidence" value="ECO:0007669"/>
    <property type="project" value="TreeGrafter"/>
</dbReference>
<keyword evidence="5" id="KW-1185">Reference proteome</keyword>
<dbReference type="NCBIfam" id="NF009222">
    <property type="entry name" value="PRK12570.1"/>
    <property type="match status" value="1"/>
</dbReference>
<dbReference type="EMBL" id="CP042295">
    <property type="protein sequence ID" value="QDY87115.1"/>
    <property type="molecule type" value="Genomic_DNA"/>
</dbReference>
<evidence type="ECO:0000256" key="2">
    <source>
        <dbReference type="ARBA" id="ARBA00023277"/>
    </source>
</evidence>
<dbReference type="GO" id="GO:0016835">
    <property type="term" value="F:carbon-oxygen lyase activity"/>
    <property type="evidence" value="ECO:0007669"/>
    <property type="project" value="InterPro"/>
</dbReference>
<dbReference type="AlphaFoldDB" id="A0A5B8K2L5"/>
<dbReference type="Gene3D" id="1.10.8.1080">
    <property type="match status" value="1"/>
</dbReference>
<evidence type="ECO:0000256" key="1">
    <source>
        <dbReference type="ARBA" id="ARBA00023239"/>
    </source>
</evidence>
<keyword evidence="1 4" id="KW-0456">Lyase</keyword>
<dbReference type="InterPro" id="IPR005488">
    <property type="entry name" value="Etherase_MurQ"/>
</dbReference>
<organism evidence="4 5">
    <name type="scientific">Mycoplasma anserisalpingitidis</name>
    <dbReference type="NCBI Taxonomy" id="519450"/>
    <lineage>
        <taxon>Bacteria</taxon>
        <taxon>Bacillati</taxon>
        <taxon>Mycoplasmatota</taxon>
        <taxon>Mollicutes</taxon>
        <taxon>Mycoplasmataceae</taxon>
        <taxon>Mycoplasma</taxon>
    </lineage>
</organism>
<dbReference type="GO" id="GO:0016803">
    <property type="term" value="F:ether hydrolase activity"/>
    <property type="evidence" value="ECO:0007669"/>
    <property type="project" value="TreeGrafter"/>
</dbReference>
<keyword evidence="2" id="KW-0119">Carbohydrate metabolism</keyword>
<dbReference type="InterPro" id="IPR005486">
    <property type="entry name" value="Glucokinase_regulatory_CS"/>
</dbReference>
<dbReference type="FunFam" id="3.40.50.10490:FF:000014">
    <property type="entry name" value="N-acetylmuramic acid 6-phosphate etherase"/>
    <property type="match status" value="1"/>
</dbReference>
<dbReference type="SUPFAM" id="SSF53697">
    <property type="entry name" value="SIS domain"/>
    <property type="match status" value="1"/>
</dbReference>
<accession>A0A5B8K2L5</accession>
<dbReference type="GO" id="GO:0097367">
    <property type="term" value="F:carbohydrate derivative binding"/>
    <property type="evidence" value="ECO:0007669"/>
    <property type="project" value="InterPro"/>
</dbReference>
<dbReference type="EC" id="4.2.1.126" evidence="4"/>
<feature type="domain" description="SIS" evidence="3">
    <location>
        <begin position="56"/>
        <end position="219"/>
    </location>
</feature>
<dbReference type="InterPro" id="IPR001347">
    <property type="entry name" value="SIS_dom"/>
</dbReference>
<dbReference type="InterPro" id="IPR046348">
    <property type="entry name" value="SIS_dom_sf"/>
</dbReference>
<protein>
    <submittedName>
        <fullName evidence="4">N-acetylmuramic acid 6-phosphate etherase</fullName>
        <ecNumber evidence="4">4.2.1.126</ecNumber>
    </submittedName>
</protein>
<dbReference type="InterPro" id="IPR040190">
    <property type="entry name" value="MURQ/GCKR"/>
</dbReference>
<dbReference type="CDD" id="cd05007">
    <property type="entry name" value="SIS_Etherase"/>
    <property type="match status" value="1"/>
</dbReference>
<dbReference type="RefSeq" id="WP_146368675.1">
    <property type="nucleotide sequence ID" value="NZ_CP042295.1"/>
</dbReference>
<evidence type="ECO:0000313" key="5">
    <source>
        <dbReference type="Proteomes" id="UP000318927"/>
    </source>
</evidence>
<dbReference type="NCBIfam" id="NF003915">
    <property type="entry name" value="PRK05441.1"/>
    <property type="match status" value="1"/>
</dbReference>
<reference evidence="4 5" key="1">
    <citation type="journal article" date="2019" name="Microbiol. Resour. Announc.">
        <title>Complete Genome Sequences of Three Mycoplasma anserisalpingitis (Mycoplasma sp. 1220) Strains.</title>
        <authorList>
            <person name="Grozner D."/>
            <person name="Forro B."/>
            <person name="Kovacs A.B."/>
            <person name="Marton S."/>
            <person name="Banyai K."/>
            <person name="Kreizinger Z."/>
            <person name="Sulyok K.M."/>
            <person name="Gyuranecz M."/>
        </authorList>
    </citation>
    <scope>NUCLEOTIDE SEQUENCE [LARGE SCALE GENOMIC DNA]</scope>
    <source>
        <strain evidence="4 5">ATCC:BAA-2147</strain>
    </source>
</reference>
<dbReference type="GO" id="GO:0046348">
    <property type="term" value="P:amino sugar catabolic process"/>
    <property type="evidence" value="ECO:0007669"/>
    <property type="project" value="InterPro"/>
</dbReference>
<dbReference type="PROSITE" id="PS51464">
    <property type="entry name" value="SIS"/>
    <property type="match status" value="1"/>
</dbReference>
<gene>
    <name evidence="4" type="primary">murQ</name>
    <name evidence="4" type="ORF">FRW55_03045</name>
</gene>
<dbReference type="KEGG" id="mans:FRW55_03045"/>
<dbReference type="PROSITE" id="PS01272">
    <property type="entry name" value="GCKR"/>
    <property type="match status" value="1"/>
</dbReference>
<evidence type="ECO:0000313" key="4">
    <source>
        <dbReference type="EMBL" id="QDY87115.1"/>
    </source>
</evidence>
<dbReference type="Proteomes" id="UP000318927">
    <property type="component" value="Chromosome"/>
</dbReference>
<dbReference type="Gene3D" id="3.40.50.10490">
    <property type="entry name" value="Glucose-6-phosphate isomerase like protein, domain 1"/>
    <property type="match status" value="1"/>
</dbReference>
<dbReference type="OrthoDB" id="9813395at2"/>